<feature type="compositionally biased region" description="Basic and acidic residues" evidence="7">
    <location>
        <begin position="197"/>
        <end position="222"/>
    </location>
</feature>
<comment type="caution">
    <text evidence="8">The sequence shown here is derived from an EMBL/GenBank/DDBJ whole genome shotgun (WGS) entry which is preliminary data.</text>
</comment>
<dbReference type="InterPro" id="IPR026694">
    <property type="entry name" value="CUSTOS"/>
</dbReference>
<keyword evidence="5" id="KW-0879">Wnt signaling pathway</keyword>
<dbReference type="EMBL" id="CATNWA010016004">
    <property type="protein sequence ID" value="CAI9588879.1"/>
    <property type="molecule type" value="Genomic_DNA"/>
</dbReference>
<feature type="compositionally biased region" description="Acidic residues" evidence="7">
    <location>
        <begin position="10"/>
        <end position="19"/>
    </location>
</feature>
<feature type="compositionally biased region" description="Basic and acidic residues" evidence="7">
    <location>
        <begin position="231"/>
        <end position="240"/>
    </location>
</feature>
<evidence type="ECO:0000256" key="3">
    <source>
        <dbReference type="ARBA" id="ARBA00013465"/>
    </source>
</evidence>
<dbReference type="Pfam" id="PF23999">
    <property type="entry name" value="CUSTOS"/>
    <property type="match status" value="1"/>
</dbReference>
<organism evidence="8 9">
    <name type="scientific">Staurois parvus</name>
    <dbReference type="NCBI Taxonomy" id="386267"/>
    <lineage>
        <taxon>Eukaryota</taxon>
        <taxon>Metazoa</taxon>
        <taxon>Chordata</taxon>
        <taxon>Craniata</taxon>
        <taxon>Vertebrata</taxon>
        <taxon>Euteleostomi</taxon>
        <taxon>Amphibia</taxon>
        <taxon>Batrachia</taxon>
        <taxon>Anura</taxon>
        <taxon>Neobatrachia</taxon>
        <taxon>Ranoidea</taxon>
        <taxon>Ranidae</taxon>
        <taxon>Staurois</taxon>
    </lineage>
</organism>
<keyword evidence="6" id="KW-0539">Nucleus</keyword>
<feature type="region of interest" description="Disordered" evidence="7">
    <location>
        <begin position="94"/>
        <end position="155"/>
    </location>
</feature>
<feature type="compositionally biased region" description="Polar residues" evidence="7">
    <location>
        <begin position="174"/>
        <end position="184"/>
    </location>
</feature>
<feature type="compositionally biased region" description="Polar residues" evidence="7">
    <location>
        <begin position="254"/>
        <end position="263"/>
    </location>
</feature>
<evidence type="ECO:0000256" key="2">
    <source>
        <dbReference type="ARBA" id="ARBA00008632"/>
    </source>
</evidence>
<comment type="subcellular location">
    <subcellularLocation>
        <location evidence="1">Nucleus envelope</location>
    </subcellularLocation>
</comment>
<gene>
    <name evidence="8" type="ORF">SPARVUS_LOCUS10815683</name>
</gene>
<feature type="compositionally biased region" description="Basic residues" evidence="7">
    <location>
        <begin position="187"/>
        <end position="196"/>
    </location>
</feature>
<evidence type="ECO:0000256" key="4">
    <source>
        <dbReference type="ARBA" id="ARBA00022473"/>
    </source>
</evidence>
<feature type="region of interest" description="Disordered" evidence="7">
    <location>
        <begin position="173"/>
        <end position="263"/>
    </location>
</feature>
<dbReference type="PANTHER" id="PTHR14482:SF0">
    <property type="entry name" value="PROTEIN CUSTOS"/>
    <property type="match status" value="1"/>
</dbReference>
<keyword evidence="9" id="KW-1185">Reference proteome</keyword>
<proteinExistence type="inferred from homology"/>
<feature type="compositionally biased region" description="Basic residues" evidence="7">
    <location>
        <begin position="243"/>
        <end position="253"/>
    </location>
</feature>
<evidence type="ECO:0000313" key="8">
    <source>
        <dbReference type="EMBL" id="CAI9588879.1"/>
    </source>
</evidence>
<protein>
    <recommendedName>
        <fullName evidence="3">Protein CUSTOS</fullName>
    </recommendedName>
</protein>
<feature type="region of interest" description="Disordered" evidence="7">
    <location>
        <begin position="1"/>
        <end position="22"/>
    </location>
</feature>
<evidence type="ECO:0000256" key="6">
    <source>
        <dbReference type="ARBA" id="ARBA00023242"/>
    </source>
</evidence>
<name>A0ABN9EVM0_9NEOB</name>
<evidence type="ECO:0000256" key="5">
    <source>
        <dbReference type="ARBA" id="ARBA00022687"/>
    </source>
</evidence>
<evidence type="ECO:0000313" key="9">
    <source>
        <dbReference type="Proteomes" id="UP001162483"/>
    </source>
</evidence>
<sequence>MAAPRSSSPPEDDSDSSCSDEERLRLKEAAWVPPGVKNCIQRQQDSVAHVMPSLRVRPDNHEHDGNELQTTPEFRTHVAKKLAAILDSCIKEVPGSGNLQEHKEETEPEDEGFRLLSTSIPGDPGTVAASALPKRRAAYSTSEDSEEENERRCREAAVSGLDILKHSALCPVAVQSSDTPSNDQLTKKNKKKKKKDKGMNKGTDNDHRGSRQEHESRKDSKLVNESQSNPKDLRQEHETNGFKMKKKKKRKNKQFVNETNSDH</sequence>
<evidence type="ECO:0000256" key="7">
    <source>
        <dbReference type="SAM" id="MobiDB-lite"/>
    </source>
</evidence>
<evidence type="ECO:0000256" key="1">
    <source>
        <dbReference type="ARBA" id="ARBA00004259"/>
    </source>
</evidence>
<reference evidence="8" key="1">
    <citation type="submission" date="2023-05" db="EMBL/GenBank/DDBJ databases">
        <authorList>
            <person name="Stuckert A."/>
        </authorList>
    </citation>
    <scope>NUCLEOTIDE SEQUENCE</scope>
</reference>
<comment type="similarity">
    <text evidence="2">Belongs to the CUSTOS family.</text>
</comment>
<dbReference type="Proteomes" id="UP001162483">
    <property type="component" value="Unassembled WGS sequence"/>
</dbReference>
<keyword evidence="4" id="KW-0217">Developmental protein</keyword>
<dbReference type="PANTHER" id="PTHR14482">
    <property type="entry name" value="CHROMOSOME 12 ORF 43 HOMOLOG"/>
    <property type="match status" value="1"/>
</dbReference>
<accession>A0ABN9EVM0</accession>